<organism evidence="1 2">
    <name type="scientific">Coccomyxa viridis</name>
    <dbReference type="NCBI Taxonomy" id="1274662"/>
    <lineage>
        <taxon>Eukaryota</taxon>
        <taxon>Viridiplantae</taxon>
        <taxon>Chlorophyta</taxon>
        <taxon>core chlorophytes</taxon>
        <taxon>Trebouxiophyceae</taxon>
        <taxon>Trebouxiophyceae incertae sedis</taxon>
        <taxon>Coccomyxaceae</taxon>
        <taxon>Coccomyxa</taxon>
    </lineage>
</organism>
<gene>
    <name evidence="1" type="ORF">CVIRNUC_000983</name>
</gene>
<dbReference type="EMBL" id="CAUYUE010000002">
    <property type="protein sequence ID" value="CAK0738027.1"/>
    <property type="molecule type" value="Genomic_DNA"/>
</dbReference>
<name>A0AAV1HT26_9CHLO</name>
<accession>A0AAV1HT26</accession>
<protein>
    <submittedName>
        <fullName evidence="1">Uncharacterized protein</fullName>
    </submittedName>
</protein>
<keyword evidence="2" id="KW-1185">Reference proteome</keyword>
<comment type="caution">
    <text evidence="1">The sequence shown here is derived from an EMBL/GenBank/DDBJ whole genome shotgun (WGS) entry which is preliminary data.</text>
</comment>
<evidence type="ECO:0000313" key="1">
    <source>
        <dbReference type="EMBL" id="CAK0738027.1"/>
    </source>
</evidence>
<dbReference type="Proteomes" id="UP001314263">
    <property type="component" value="Unassembled WGS sequence"/>
</dbReference>
<reference evidence="1 2" key="1">
    <citation type="submission" date="2023-10" db="EMBL/GenBank/DDBJ databases">
        <authorList>
            <person name="Maclean D."/>
            <person name="Macfadyen A."/>
        </authorList>
    </citation>
    <scope>NUCLEOTIDE SEQUENCE [LARGE SCALE GENOMIC DNA]</scope>
</reference>
<sequence length="68" mass="6925">MASMILQGCRCDGYAEQQTRLEGIVPGGLAAARVYFAPACGLSLALDTAPENCPGEPLVPAADLMDGG</sequence>
<evidence type="ECO:0000313" key="2">
    <source>
        <dbReference type="Proteomes" id="UP001314263"/>
    </source>
</evidence>
<dbReference type="AlphaFoldDB" id="A0AAV1HT26"/>
<proteinExistence type="predicted"/>